<gene>
    <name evidence="1" type="ORF">32HC_57</name>
</gene>
<dbReference type="RefSeq" id="YP_009009528.1">
    <property type="nucleotide sequence ID" value="NC_023602.1"/>
</dbReference>
<dbReference type="EMBL" id="KJ028219">
    <property type="protein sequence ID" value="AHJ86335.1"/>
    <property type="molecule type" value="Genomic_DNA"/>
</dbReference>
<protein>
    <submittedName>
        <fullName evidence="1">Uncharacterized protein</fullName>
    </submittedName>
</protein>
<organism evidence="1 2">
    <name type="scientific">Mycobacterium phage 32HC</name>
    <dbReference type="NCBI Taxonomy" id="1445729"/>
    <lineage>
        <taxon>Viruses</taxon>
        <taxon>Duplodnaviria</taxon>
        <taxon>Heunggongvirae</taxon>
        <taxon>Uroviricota</taxon>
        <taxon>Caudoviricetes</taxon>
        <taxon>Trigintaduovirus</taxon>
        <taxon>Trigintaduovirus 32HC</taxon>
    </lineage>
</organism>
<sequence>MTEVDPNGRSLTLGDLRRLISDADAAGHPDSCLIDLRTPLAGNRRAVRIAVIEDAAGQQDSGNQAARSC</sequence>
<dbReference type="KEGG" id="vg:18506020"/>
<evidence type="ECO:0000313" key="2">
    <source>
        <dbReference type="Proteomes" id="UP000201080"/>
    </source>
</evidence>
<proteinExistence type="predicted"/>
<evidence type="ECO:0000313" key="1">
    <source>
        <dbReference type="EMBL" id="AHJ86335.1"/>
    </source>
</evidence>
<keyword evidence="2" id="KW-1185">Reference proteome</keyword>
<accession>W8EHD3</accession>
<reference evidence="1 2" key="1">
    <citation type="journal article" date="2014" name="Genome Announc.">
        <title>Complete genome sequences of nine mycobacteriophages.</title>
        <authorList>
            <person name="Franceschelli J.J."/>
            <person name="Suarez C.A."/>
            <person name="Teran L."/>
            <person name="Raya R.R."/>
            <person name="Morbidoni H.R."/>
        </authorList>
    </citation>
    <scope>NUCLEOTIDE SEQUENCE [LARGE SCALE GENOMIC DNA]</scope>
</reference>
<dbReference type="Proteomes" id="UP000201080">
    <property type="component" value="Segment"/>
</dbReference>
<name>W8EHD3_9CAUD</name>